<organism evidence="1 2">
    <name type="scientific">Bacillus phage Stills</name>
    <dbReference type="NCBI Taxonomy" id="1610833"/>
    <lineage>
        <taxon>Viruses</taxon>
        <taxon>Duplodnaviria</taxon>
        <taxon>Heunggongvirae</taxon>
        <taxon>Uroviricota</taxon>
        <taxon>Caudoviricetes</taxon>
        <taxon>Slashvirus</taxon>
        <taxon>Slashvirus stills</taxon>
    </lineage>
</organism>
<gene>
    <name evidence="1" type="ORF">CPT_Stills2</name>
</gene>
<dbReference type="RefSeq" id="YP_009196887.1">
    <property type="nucleotide sequence ID" value="NC_028777.1"/>
</dbReference>
<sequence>MSKQVKLSELKDYAFIGHDGEVITKEKALELLKQGKAGAMVAVSDEYIQDVLTKIYNDVNVGIEKEMYSSDVPCDPVVIDYLPKEIRFTGDASDLFDYFDLTTDKTYKTIYNDDMDVNIFRDSGVLVVLDDANDEHEILVGDYDILSLVTEEEVSKTWKK</sequence>
<name>A0A0E3T7J2_9CAUD</name>
<dbReference type="KEGG" id="vg:26661033"/>
<reference evidence="1 2" key="1">
    <citation type="journal article" date="2015" name="Genome Announc.">
        <title>Complete Genome Sequence of Bacillus megaterium Siphophage Stills.</title>
        <authorList>
            <person name="Lee S.S."/>
            <person name="Kongari R.R."/>
            <person name="Hernandez A.C."/>
            <person name="Kuty Everett G.F."/>
        </authorList>
    </citation>
    <scope>NUCLEOTIDE SEQUENCE [LARGE SCALE GENOMIC DNA]</scope>
</reference>
<reference evidence="2" key="2">
    <citation type="submission" date="2015-01" db="EMBL/GenBank/DDBJ databases">
        <title>Complete Genome of Bacillus megaterium Siphophage Stills.</title>
        <authorList>
            <person name="Lee S.S."/>
            <person name="Kongari R.R."/>
            <person name="Hernandez A.C."/>
            <person name="Everett G.F.K."/>
        </authorList>
    </citation>
    <scope>NUCLEOTIDE SEQUENCE [LARGE SCALE GENOMIC DNA]</scope>
</reference>
<accession>A0A0E3T7J2</accession>
<dbReference type="Proteomes" id="UP000033016">
    <property type="component" value="Segment"/>
</dbReference>
<dbReference type="GeneID" id="26661033"/>
<dbReference type="OrthoDB" id="15347at10239"/>
<proteinExistence type="predicted"/>
<keyword evidence="2" id="KW-1185">Reference proteome</keyword>
<evidence type="ECO:0000313" key="2">
    <source>
        <dbReference type="Proteomes" id="UP000033016"/>
    </source>
</evidence>
<evidence type="ECO:0000313" key="1">
    <source>
        <dbReference type="EMBL" id="AKC02630.1"/>
    </source>
</evidence>
<protein>
    <submittedName>
        <fullName evidence="1">Uncharacterized protein</fullName>
    </submittedName>
</protein>
<dbReference type="EMBL" id="KP696448">
    <property type="protein sequence ID" value="AKC02630.1"/>
    <property type="molecule type" value="Genomic_DNA"/>
</dbReference>